<protein>
    <recommendedName>
        <fullName evidence="3">Beta-lactamase-related domain-containing protein</fullName>
    </recommendedName>
</protein>
<sequence>MAELDKILERCTDPKTGTLHGVAFAAIDAQGNILYKKAAGSMCVDKDPTKPLTTNALTWMASMTKMPSSVAAMQLVERGLVGLDDDVRKWLKPLEDVKVLTGFEDGHPVYEEVQGQITLRQLLSHTSGLAYDSLQPTLGKWSDYTQRKETSFTGSIEGLTHPLVFQPGTSWVYGCGLDWAGQVVEAVTGQRFDEYMRENIWSRLGARSTTFRPWEFQELLSLPPKQEMAYRADGPHGKGPLTPAVFPHAYPQKDDCGGVGLWSTADDYLKLLGALVAGGAPIFSRPETVDEMFRPQIGEASRADMNGYINGSFRDLFQILWPEGMEGDHCLAGTVQTEDLPGRRRKGTVCWSGMGNTHWWVDRASGIAGLMFTQLLPTGDISVRETEIELEKALYKAVEAKS</sequence>
<dbReference type="Pfam" id="PF00144">
    <property type="entry name" value="Beta-lactamase"/>
    <property type="match status" value="1"/>
</dbReference>
<dbReference type="Gene3D" id="3.40.710.10">
    <property type="entry name" value="DD-peptidase/beta-lactamase superfamily"/>
    <property type="match status" value="1"/>
</dbReference>
<keyword evidence="5" id="KW-1185">Reference proteome</keyword>
<dbReference type="PANTHER" id="PTHR43283:SF17">
    <property type="entry name" value="(LOVD), PUTATIVE (AFU_ORTHOLOGUE AFUA_5G00920)-RELATED"/>
    <property type="match status" value="1"/>
</dbReference>
<dbReference type="SUPFAM" id="SSF56601">
    <property type="entry name" value="beta-lactamase/transpeptidase-like"/>
    <property type="match status" value="1"/>
</dbReference>
<dbReference type="AlphaFoldDB" id="A0A178D8Q7"/>
<comment type="similarity">
    <text evidence="1">Belongs to the class-A beta-lactamase family.</text>
</comment>
<evidence type="ECO:0000256" key="2">
    <source>
        <dbReference type="ARBA" id="ARBA00022801"/>
    </source>
</evidence>
<dbReference type="GO" id="GO:0016787">
    <property type="term" value="F:hydrolase activity"/>
    <property type="evidence" value="ECO:0007669"/>
    <property type="project" value="UniProtKB-KW"/>
</dbReference>
<dbReference type="GeneID" id="34586228"/>
<gene>
    <name evidence="4" type="ORF">AYO20_02805</name>
</gene>
<dbReference type="PANTHER" id="PTHR43283">
    <property type="entry name" value="BETA-LACTAMASE-RELATED"/>
    <property type="match status" value="1"/>
</dbReference>
<accession>A0A178D8Q7</accession>
<name>A0A178D8Q7_9EURO</name>
<proteinExistence type="inferred from homology"/>
<reference evidence="4 5" key="1">
    <citation type="submission" date="2016-03" db="EMBL/GenBank/DDBJ databases">
        <title>The draft genome sequence of Fonsecaea nubica causative agent of cutaneous subcutaneous infection in human host.</title>
        <authorList>
            <person name="Costa F."/>
            <person name="Sybren D.H."/>
            <person name="Raittz R.T."/>
            <person name="Weiss V.A."/>
            <person name="Leao A.C."/>
            <person name="Gomes R."/>
            <person name="De Souza E.M."/>
            <person name="Pedrosa F.O."/>
            <person name="Steffens M.B."/>
            <person name="Bombassaro A."/>
            <person name="Tadra-Sfeir M.Z."/>
            <person name="Moreno L.F."/>
            <person name="Najafzadeh M.J."/>
            <person name="Felipe M.S."/>
            <person name="Teixeira M."/>
            <person name="Sun J."/>
            <person name="Xi L."/>
            <person name="Castro M.A."/>
            <person name="Vicente V.A."/>
        </authorList>
    </citation>
    <scope>NUCLEOTIDE SEQUENCE [LARGE SCALE GENOMIC DNA]</scope>
    <source>
        <strain evidence="4 5">CBS 269.64</strain>
    </source>
</reference>
<dbReference type="InterPro" id="IPR012338">
    <property type="entry name" value="Beta-lactam/transpept-like"/>
</dbReference>
<dbReference type="InterPro" id="IPR050789">
    <property type="entry name" value="Diverse_Enzym_Activities"/>
</dbReference>
<dbReference type="RefSeq" id="XP_022502984.1">
    <property type="nucleotide sequence ID" value="XM_022641109.1"/>
</dbReference>
<evidence type="ECO:0000313" key="5">
    <source>
        <dbReference type="Proteomes" id="UP000185904"/>
    </source>
</evidence>
<keyword evidence="2" id="KW-0378">Hydrolase</keyword>
<dbReference type="EMBL" id="LVCJ01000012">
    <property type="protein sequence ID" value="OAL37972.1"/>
    <property type="molecule type" value="Genomic_DNA"/>
</dbReference>
<dbReference type="Proteomes" id="UP000185904">
    <property type="component" value="Unassembled WGS sequence"/>
</dbReference>
<feature type="domain" description="Beta-lactamase-related" evidence="3">
    <location>
        <begin position="17"/>
        <end position="380"/>
    </location>
</feature>
<organism evidence="4 5">
    <name type="scientific">Fonsecaea nubica</name>
    <dbReference type="NCBI Taxonomy" id="856822"/>
    <lineage>
        <taxon>Eukaryota</taxon>
        <taxon>Fungi</taxon>
        <taxon>Dikarya</taxon>
        <taxon>Ascomycota</taxon>
        <taxon>Pezizomycotina</taxon>
        <taxon>Eurotiomycetes</taxon>
        <taxon>Chaetothyriomycetidae</taxon>
        <taxon>Chaetothyriales</taxon>
        <taxon>Herpotrichiellaceae</taxon>
        <taxon>Fonsecaea</taxon>
    </lineage>
</organism>
<comment type="caution">
    <text evidence="4">The sequence shown here is derived from an EMBL/GenBank/DDBJ whole genome shotgun (WGS) entry which is preliminary data.</text>
</comment>
<evidence type="ECO:0000313" key="4">
    <source>
        <dbReference type="EMBL" id="OAL37972.1"/>
    </source>
</evidence>
<evidence type="ECO:0000256" key="1">
    <source>
        <dbReference type="ARBA" id="ARBA00009009"/>
    </source>
</evidence>
<dbReference type="InterPro" id="IPR001466">
    <property type="entry name" value="Beta-lactam-related"/>
</dbReference>
<dbReference type="OrthoDB" id="428260at2759"/>
<evidence type="ECO:0000259" key="3">
    <source>
        <dbReference type="Pfam" id="PF00144"/>
    </source>
</evidence>